<keyword evidence="3" id="KW-1185">Reference proteome</keyword>
<dbReference type="PANTHER" id="PTHR10338:SF108">
    <property type="entry name" value="INTER-ALPHA-TRYPSIN INHIBITOR HEAVY CHAIN H4-LIKE PROTEIN"/>
    <property type="match status" value="1"/>
</dbReference>
<dbReference type="Pfam" id="PF00092">
    <property type="entry name" value="VWA"/>
    <property type="match status" value="1"/>
</dbReference>
<protein>
    <submittedName>
        <fullName evidence="2">Inter-alpha-trypsin inhibitor heavy chain H4</fullName>
    </submittedName>
</protein>
<comment type="caution">
    <text evidence="2">The sequence shown here is derived from an EMBL/GenBank/DDBJ whole genome shotgun (WGS) entry which is preliminary data.</text>
</comment>
<dbReference type="GO" id="GO:0032991">
    <property type="term" value="C:protein-containing complex"/>
    <property type="evidence" value="ECO:0007669"/>
    <property type="project" value="UniProtKB-ARBA"/>
</dbReference>
<evidence type="ECO:0000259" key="1">
    <source>
        <dbReference type="PROSITE" id="PS50234"/>
    </source>
</evidence>
<dbReference type="InterPro" id="IPR050934">
    <property type="entry name" value="ITIH"/>
</dbReference>
<dbReference type="OrthoDB" id="6346186at2759"/>
<dbReference type="Gene3D" id="3.40.50.410">
    <property type="entry name" value="von Willebrand factor, type A domain"/>
    <property type="match status" value="1"/>
</dbReference>
<sequence length="334" mass="37742">MSRVRILPGTQLFRPSVTWSTRAWEELLERRLGVYSHKINVHPGYPVRDLLVDVTIHETRDINTLTVKKVPGGPDFRDAVAEWREGLKTARLRFYPNPERMPVDGVLHGQLEVQYDVSRALDAGDVQVEDGYFVHFFAPTDLQYTPKHITFLIDVSGSMAGTKLTQVKEALQHILTELNQGDTFNIVRFSSATHKMGTMRYTGTAVRKARNTSIAWKWKEEPILMDAIDQDVESIVSDSVRPHIIVLLTDGQPTVGVTSENVILRNVRERNRDKATIFSLGFGSGADMELLEKISLQNRGSARKIYEDSDGEQLRLYQDVLALSRSAFSYIGTP</sequence>
<organism evidence="2 3">
    <name type="scientific">Chionoecetes opilio</name>
    <name type="common">Atlantic snow crab</name>
    <name type="synonym">Cancer opilio</name>
    <dbReference type="NCBI Taxonomy" id="41210"/>
    <lineage>
        <taxon>Eukaryota</taxon>
        <taxon>Metazoa</taxon>
        <taxon>Ecdysozoa</taxon>
        <taxon>Arthropoda</taxon>
        <taxon>Crustacea</taxon>
        <taxon>Multicrustacea</taxon>
        <taxon>Malacostraca</taxon>
        <taxon>Eumalacostraca</taxon>
        <taxon>Eucarida</taxon>
        <taxon>Decapoda</taxon>
        <taxon>Pleocyemata</taxon>
        <taxon>Brachyura</taxon>
        <taxon>Eubrachyura</taxon>
        <taxon>Majoidea</taxon>
        <taxon>Majidae</taxon>
        <taxon>Chionoecetes</taxon>
    </lineage>
</organism>
<proteinExistence type="predicted"/>
<dbReference type="InterPro" id="IPR002035">
    <property type="entry name" value="VWF_A"/>
</dbReference>
<dbReference type="Proteomes" id="UP000770661">
    <property type="component" value="Unassembled WGS sequence"/>
</dbReference>
<dbReference type="SMART" id="SM00327">
    <property type="entry name" value="VWA"/>
    <property type="match status" value="1"/>
</dbReference>
<dbReference type="EMBL" id="JACEEZ010011119">
    <property type="protein sequence ID" value="KAG0721454.1"/>
    <property type="molecule type" value="Genomic_DNA"/>
</dbReference>
<evidence type="ECO:0000313" key="3">
    <source>
        <dbReference type="Proteomes" id="UP000770661"/>
    </source>
</evidence>
<feature type="domain" description="VWFA" evidence="1">
    <location>
        <begin position="148"/>
        <end position="321"/>
    </location>
</feature>
<dbReference type="PANTHER" id="PTHR10338">
    <property type="entry name" value="INTER-ALPHA-TRYPSIN INHIBITOR HEAVY CHAIN FAMILY MEMBER"/>
    <property type="match status" value="1"/>
</dbReference>
<dbReference type="InterPro" id="IPR036465">
    <property type="entry name" value="vWFA_dom_sf"/>
</dbReference>
<dbReference type="SUPFAM" id="SSF53300">
    <property type="entry name" value="vWA-like"/>
    <property type="match status" value="1"/>
</dbReference>
<dbReference type="PROSITE" id="PS50234">
    <property type="entry name" value="VWFA"/>
    <property type="match status" value="1"/>
</dbReference>
<gene>
    <name evidence="2" type="primary">ITIH4</name>
    <name evidence="2" type="ORF">GWK47_046451</name>
</gene>
<reference evidence="2" key="1">
    <citation type="submission" date="2020-07" db="EMBL/GenBank/DDBJ databases">
        <title>The High-quality genome of the commercially important snow crab, Chionoecetes opilio.</title>
        <authorList>
            <person name="Jeong J.-H."/>
            <person name="Ryu S."/>
        </authorList>
    </citation>
    <scope>NUCLEOTIDE SEQUENCE</scope>
    <source>
        <strain evidence="2">MADBK_172401_WGS</strain>
        <tissue evidence="2">Digestive gland</tissue>
    </source>
</reference>
<name>A0A8J4YC28_CHIOP</name>
<evidence type="ECO:0000313" key="2">
    <source>
        <dbReference type="EMBL" id="KAG0721454.1"/>
    </source>
</evidence>
<accession>A0A8J4YC28</accession>
<dbReference type="AlphaFoldDB" id="A0A8J4YC28"/>